<proteinExistence type="predicted"/>
<accession>A0A7X2UY02</accession>
<dbReference type="RefSeq" id="WP_154742312.1">
    <property type="nucleotide sequence ID" value="NZ_JBHSTG010000048.1"/>
</dbReference>
<dbReference type="InterPro" id="IPR052534">
    <property type="entry name" value="Extracell_DNA_Util/SecSys_Comp"/>
</dbReference>
<keyword evidence="1" id="KW-1133">Transmembrane helix</keyword>
<dbReference type="Proteomes" id="UP000431485">
    <property type="component" value="Unassembled WGS sequence"/>
</dbReference>
<dbReference type="GO" id="GO:0043107">
    <property type="term" value="P:type IV pilus-dependent motility"/>
    <property type="evidence" value="ECO:0007669"/>
    <property type="project" value="TreeGrafter"/>
</dbReference>
<gene>
    <name evidence="2" type="ORF">GIR22_05325</name>
</gene>
<protein>
    <submittedName>
        <fullName evidence="2">Fimbriae biosynthesis protein</fullName>
    </submittedName>
</protein>
<comment type="caution">
    <text evidence="2">The sequence shown here is derived from an EMBL/GenBank/DDBJ whole genome shotgun (WGS) entry which is preliminary data.</text>
</comment>
<keyword evidence="1" id="KW-0472">Membrane</keyword>
<feature type="transmembrane region" description="Helical" evidence="1">
    <location>
        <begin position="21"/>
        <end position="39"/>
    </location>
</feature>
<name>A0A7X2UY02_9PSED</name>
<organism evidence="2 3">
    <name type="scientific">Pseudomonas karstica</name>
    <dbReference type="NCBI Taxonomy" id="1055468"/>
    <lineage>
        <taxon>Bacteria</taxon>
        <taxon>Pseudomonadati</taxon>
        <taxon>Pseudomonadota</taxon>
        <taxon>Gammaproteobacteria</taxon>
        <taxon>Pseudomonadales</taxon>
        <taxon>Pseudomonadaceae</taxon>
        <taxon>Pseudomonas</taxon>
    </lineage>
</organism>
<dbReference type="Pfam" id="PF05137">
    <property type="entry name" value="PilN"/>
    <property type="match status" value="1"/>
</dbReference>
<dbReference type="InterPro" id="IPR007813">
    <property type="entry name" value="PilN"/>
</dbReference>
<dbReference type="GO" id="GO:0043683">
    <property type="term" value="P:type IV pilus assembly"/>
    <property type="evidence" value="ECO:0007669"/>
    <property type="project" value="TreeGrafter"/>
</dbReference>
<evidence type="ECO:0000313" key="2">
    <source>
        <dbReference type="EMBL" id="MTD18570.1"/>
    </source>
</evidence>
<evidence type="ECO:0000313" key="3">
    <source>
        <dbReference type="Proteomes" id="UP000431485"/>
    </source>
</evidence>
<dbReference type="EMBL" id="WLYI01000005">
    <property type="protein sequence ID" value="MTD18570.1"/>
    <property type="molecule type" value="Genomic_DNA"/>
</dbReference>
<evidence type="ECO:0000256" key="1">
    <source>
        <dbReference type="SAM" id="Phobius"/>
    </source>
</evidence>
<dbReference type="AlphaFoldDB" id="A0A7X2UY02"/>
<reference evidence="2 3" key="1">
    <citation type="submission" date="2019-11" db="EMBL/GenBank/DDBJ databases">
        <title>Pseudmonas karstica sp. nov. and Pseudomonas spelaei sp. nov. from caves.</title>
        <authorList>
            <person name="Zeman M."/>
        </authorList>
    </citation>
    <scope>NUCLEOTIDE SEQUENCE [LARGE SCALE GENOMIC DNA]</scope>
    <source>
        <strain evidence="2 3">CCM 7891</strain>
    </source>
</reference>
<dbReference type="PANTHER" id="PTHR40278:SF2">
    <property type="entry name" value="TYPE IV PILUS INNER MEMBRANE COMPONENT PILN"/>
    <property type="match status" value="1"/>
</dbReference>
<dbReference type="OrthoDB" id="5296173at2"/>
<dbReference type="PANTHER" id="PTHR40278">
    <property type="entry name" value="DNA UTILIZATION PROTEIN HOFN"/>
    <property type="match status" value="1"/>
</dbReference>
<keyword evidence="1" id="KW-0812">Transmembrane</keyword>
<sequence length="182" mass="20255">MTRINLLPWREERNARRRTGFLIFLVGMAGAALGTIWLADQVIDQAIDRQVARNNHLSKDISVLDSRIKAIGQLQEQSQQLTERMKVVQTLQDDRSVGGRLLNQLVRAVPEGVQLQDMVVENGSIRISGTAESNHDIARLMRGLEAAEGMQAPRLLQVQGEQEGGNGFQMMVRQEESGGARQ</sequence>
<keyword evidence="3" id="KW-1185">Reference proteome</keyword>